<sequence>MSPSLRDLPPPPPPPHLRTWPDRAALLADRDRAMGELGGRMLGGGRLAAFLLWLLLLEVGWGLVGAALVTFDEALDPLGAAVSVVLAGLGAGALLPAAYFQVAGVRRDLTARRLFARWAALDRAPAHDARHRAPGPSLTWLLVSFALCAAGLGLCVAVPVSARPGTTTYAEVAYGVGAGLLLWLSGLAGAAKAVAHYRLAVRLLSPAPPAPRPAAPPASSEHPPPA</sequence>
<feature type="transmembrane region" description="Helical" evidence="1">
    <location>
        <begin position="172"/>
        <end position="195"/>
    </location>
</feature>
<feature type="transmembrane region" description="Helical" evidence="1">
    <location>
        <begin position="50"/>
        <end position="71"/>
    </location>
</feature>
<gene>
    <name evidence="2" type="ORF">GCM10010249_06250</name>
</gene>
<dbReference type="Proteomes" id="UP000654123">
    <property type="component" value="Unassembled WGS sequence"/>
</dbReference>
<dbReference type="EMBL" id="BMSV01000001">
    <property type="protein sequence ID" value="GGP90994.1"/>
    <property type="molecule type" value="Genomic_DNA"/>
</dbReference>
<keyword evidence="1" id="KW-0472">Membrane</keyword>
<reference evidence="2" key="1">
    <citation type="journal article" date="2014" name="Int. J. Syst. Evol. Microbiol.">
        <title>Complete genome sequence of Corynebacterium casei LMG S-19264T (=DSM 44701T), isolated from a smear-ripened cheese.</title>
        <authorList>
            <consortium name="US DOE Joint Genome Institute (JGI-PGF)"/>
            <person name="Walter F."/>
            <person name="Albersmeier A."/>
            <person name="Kalinowski J."/>
            <person name="Ruckert C."/>
        </authorList>
    </citation>
    <scope>NUCLEOTIDE SEQUENCE</scope>
    <source>
        <strain evidence="2">JCM 4335</strain>
    </source>
</reference>
<protein>
    <submittedName>
        <fullName evidence="2">Uncharacterized protein</fullName>
    </submittedName>
</protein>
<reference evidence="2" key="2">
    <citation type="submission" date="2020-09" db="EMBL/GenBank/DDBJ databases">
        <authorList>
            <person name="Sun Q."/>
            <person name="Ohkuma M."/>
        </authorList>
    </citation>
    <scope>NUCLEOTIDE SEQUENCE</scope>
    <source>
        <strain evidence="2">JCM 4335</strain>
    </source>
</reference>
<evidence type="ECO:0000313" key="3">
    <source>
        <dbReference type="Proteomes" id="UP000654123"/>
    </source>
</evidence>
<feature type="transmembrane region" description="Helical" evidence="1">
    <location>
        <begin position="138"/>
        <end position="160"/>
    </location>
</feature>
<keyword evidence="1" id="KW-0812">Transmembrane</keyword>
<dbReference type="RefSeq" id="WP_189529654.1">
    <property type="nucleotide sequence ID" value="NZ_BMSV01000001.1"/>
</dbReference>
<evidence type="ECO:0000313" key="2">
    <source>
        <dbReference type="EMBL" id="GGP90994.1"/>
    </source>
</evidence>
<name>A0A918EIQ6_9ACTN</name>
<keyword evidence="1" id="KW-1133">Transmembrane helix</keyword>
<dbReference type="AlphaFoldDB" id="A0A918EIQ6"/>
<comment type="caution">
    <text evidence="2">The sequence shown here is derived from an EMBL/GenBank/DDBJ whole genome shotgun (WGS) entry which is preliminary data.</text>
</comment>
<keyword evidence="3" id="KW-1185">Reference proteome</keyword>
<evidence type="ECO:0000256" key="1">
    <source>
        <dbReference type="SAM" id="Phobius"/>
    </source>
</evidence>
<feature type="transmembrane region" description="Helical" evidence="1">
    <location>
        <begin position="77"/>
        <end position="100"/>
    </location>
</feature>
<proteinExistence type="predicted"/>
<accession>A0A918EIQ6</accession>
<organism evidence="2 3">
    <name type="scientific">Streptomyces roseolilacinus</name>
    <dbReference type="NCBI Taxonomy" id="66904"/>
    <lineage>
        <taxon>Bacteria</taxon>
        <taxon>Bacillati</taxon>
        <taxon>Actinomycetota</taxon>
        <taxon>Actinomycetes</taxon>
        <taxon>Kitasatosporales</taxon>
        <taxon>Streptomycetaceae</taxon>
        <taxon>Streptomyces</taxon>
    </lineage>
</organism>